<proteinExistence type="predicted"/>
<gene>
    <name evidence="1" type="ORF">GcM3_008045</name>
</gene>
<accession>A0A420JAH9</accession>
<reference evidence="1 2" key="1">
    <citation type="journal article" date="2018" name="BMC Genomics">
        <title>Comparative genome analyses reveal sequence features reflecting distinct modes of host-adaptation between dicot and monocot powdery mildew.</title>
        <authorList>
            <person name="Wu Y."/>
            <person name="Ma X."/>
            <person name="Pan Z."/>
            <person name="Kale S.D."/>
            <person name="Song Y."/>
            <person name="King H."/>
            <person name="Zhang Q."/>
            <person name="Presley C."/>
            <person name="Deng X."/>
            <person name="Wei C.I."/>
            <person name="Xiao S."/>
        </authorList>
    </citation>
    <scope>NUCLEOTIDE SEQUENCE [LARGE SCALE GENOMIC DNA]</scope>
    <source>
        <strain evidence="1">UMSG3</strain>
    </source>
</reference>
<organism evidence="1 2">
    <name type="scientific">Golovinomyces cichoracearum</name>
    <dbReference type="NCBI Taxonomy" id="62708"/>
    <lineage>
        <taxon>Eukaryota</taxon>
        <taxon>Fungi</taxon>
        <taxon>Dikarya</taxon>
        <taxon>Ascomycota</taxon>
        <taxon>Pezizomycotina</taxon>
        <taxon>Leotiomycetes</taxon>
        <taxon>Erysiphales</taxon>
        <taxon>Erysiphaceae</taxon>
        <taxon>Golovinomyces</taxon>
    </lineage>
</organism>
<dbReference type="STRING" id="62708.A0A420JAH9"/>
<name>A0A420JAH9_9PEZI</name>
<evidence type="ECO:0000313" key="2">
    <source>
        <dbReference type="Proteomes" id="UP000283383"/>
    </source>
</evidence>
<dbReference type="Proteomes" id="UP000283383">
    <property type="component" value="Unassembled WGS sequence"/>
</dbReference>
<sequence>MPAFNTKKTKPLDVKRESSQDKEITVYWLDQYRYSLDIHNNLSENTRNFDEIGCRVGVRRGETVFVPKGATAPHITAPENRKQVTIMEGIDGVGRNIQPCITLEREYHMESWSNELTQTGEELFLLSNPGETNDQLGLR</sequence>
<dbReference type="EMBL" id="MCBQ01000807">
    <property type="protein sequence ID" value="RKF83813.1"/>
    <property type="molecule type" value="Genomic_DNA"/>
</dbReference>
<evidence type="ECO:0000313" key="1">
    <source>
        <dbReference type="EMBL" id="RKF83813.1"/>
    </source>
</evidence>
<comment type="caution">
    <text evidence="1">The sequence shown here is derived from an EMBL/GenBank/DDBJ whole genome shotgun (WGS) entry which is preliminary data.</text>
</comment>
<keyword evidence="2" id="KW-1185">Reference proteome</keyword>
<protein>
    <submittedName>
        <fullName evidence="1">Uncharacterized protein</fullName>
    </submittedName>
</protein>
<dbReference type="AlphaFoldDB" id="A0A420JAH9"/>